<reference evidence="4" key="1">
    <citation type="submission" date="2018-08" db="EMBL/GenBank/DDBJ databases">
        <authorList>
            <person name="Chevrot R."/>
        </authorList>
    </citation>
    <scope>NUCLEOTIDE SEQUENCE [LARGE SCALE GENOMIC DNA]</scope>
</reference>
<evidence type="ECO:0000259" key="2">
    <source>
        <dbReference type="Pfam" id="PF22882"/>
    </source>
</evidence>
<gene>
    <name evidence="3" type="ORF">PBLR_10578</name>
</gene>
<dbReference type="Proteomes" id="UP000304148">
    <property type="component" value="Chromosome"/>
</dbReference>
<sequence>MMTREGEGMSTTVGRKRPLLILTTASIRTPRKRKRRTLGKRLRTKNGRAGSLRRKGTRRGVRKKGVLRSKLSKQSRLPKTPKLRKNDPVIHQFIPTIPNLEDEKRLSFEDGYRHGRYEGGELILANLLPENTYLPDISVEDVITAGFEQFRHQLQSFIEPEAVCAELHQALEERRPMSLVRLGDGEMFALAHDKVVSTELVRRHGDFLAYAGLEIPDHNCREQLAEAVRKASFVGVPTFRSPNFHGLLLPVLRAHGIHMGDMRMTVSTVNYAIALQGHLYGLLKRSRVLTVGNAAVGLASVLRKRGITVTGTIAPVRGTTDIPRILDEVSRYEFDIALVAAGIPAVILAQQIAERYNKVAIDFGHLANKIADGVIAI</sequence>
<dbReference type="InterPro" id="IPR055171">
    <property type="entry name" value="GT-D-like"/>
</dbReference>
<feature type="compositionally biased region" description="Basic residues" evidence="1">
    <location>
        <begin position="29"/>
        <end position="73"/>
    </location>
</feature>
<name>A0A383R5C1_PAEAL</name>
<dbReference type="NCBIfam" id="NF040628">
    <property type="entry name" value="GT-D_rel"/>
    <property type="match status" value="1"/>
</dbReference>
<evidence type="ECO:0000256" key="1">
    <source>
        <dbReference type="SAM" id="MobiDB-lite"/>
    </source>
</evidence>
<dbReference type="InterPro" id="IPR049785">
    <property type="entry name" value="GT-D-like_firm"/>
</dbReference>
<protein>
    <recommendedName>
        <fullName evidence="2">GT-D fold-like domain-containing protein</fullName>
    </recommendedName>
</protein>
<feature type="region of interest" description="Disordered" evidence="1">
    <location>
        <begin position="27"/>
        <end position="85"/>
    </location>
</feature>
<dbReference type="AlphaFoldDB" id="A0A383R5C1"/>
<evidence type="ECO:0000313" key="4">
    <source>
        <dbReference type="Proteomes" id="UP000304148"/>
    </source>
</evidence>
<evidence type="ECO:0000313" key="3">
    <source>
        <dbReference type="EMBL" id="SYX82158.1"/>
    </source>
</evidence>
<dbReference type="Pfam" id="PF22882">
    <property type="entry name" value="GT-D-like"/>
    <property type="match status" value="1"/>
</dbReference>
<proteinExistence type="predicted"/>
<accession>A0A383R5C1</accession>
<dbReference type="EMBL" id="LS992241">
    <property type="protein sequence ID" value="SYX82158.1"/>
    <property type="molecule type" value="Genomic_DNA"/>
</dbReference>
<feature type="domain" description="GT-D fold-like" evidence="2">
    <location>
        <begin position="159"/>
        <end position="370"/>
    </location>
</feature>
<organism evidence="3 4">
    <name type="scientific">Paenibacillus alvei</name>
    <name type="common">Bacillus alvei</name>
    <dbReference type="NCBI Taxonomy" id="44250"/>
    <lineage>
        <taxon>Bacteria</taxon>
        <taxon>Bacillati</taxon>
        <taxon>Bacillota</taxon>
        <taxon>Bacilli</taxon>
        <taxon>Bacillales</taxon>
        <taxon>Paenibacillaceae</taxon>
        <taxon>Paenibacillus</taxon>
    </lineage>
</organism>